<protein>
    <submittedName>
        <fullName evidence="1">Uncharacterized protein</fullName>
    </submittedName>
</protein>
<gene>
    <name evidence="1" type="ORF">DPMN_174423</name>
</gene>
<proteinExistence type="predicted"/>
<organism evidence="1 2">
    <name type="scientific">Dreissena polymorpha</name>
    <name type="common">Zebra mussel</name>
    <name type="synonym">Mytilus polymorpha</name>
    <dbReference type="NCBI Taxonomy" id="45954"/>
    <lineage>
        <taxon>Eukaryota</taxon>
        <taxon>Metazoa</taxon>
        <taxon>Spiralia</taxon>
        <taxon>Lophotrochozoa</taxon>
        <taxon>Mollusca</taxon>
        <taxon>Bivalvia</taxon>
        <taxon>Autobranchia</taxon>
        <taxon>Heteroconchia</taxon>
        <taxon>Euheterodonta</taxon>
        <taxon>Imparidentia</taxon>
        <taxon>Neoheterodontei</taxon>
        <taxon>Myida</taxon>
        <taxon>Dreissenoidea</taxon>
        <taxon>Dreissenidae</taxon>
        <taxon>Dreissena</taxon>
    </lineage>
</organism>
<comment type="caution">
    <text evidence="1">The sequence shown here is derived from an EMBL/GenBank/DDBJ whole genome shotgun (WGS) entry which is preliminary data.</text>
</comment>
<evidence type="ECO:0000313" key="1">
    <source>
        <dbReference type="EMBL" id="KAH3773072.1"/>
    </source>
</evidence>
<dbReference type="EMBL" id="JAIWYP010000009">
    <property type="protein sequence ID" value="KAH3773072.1"/>
    <property type="molecule type" value="Genomic_DNA"/>
</dbReference>
<sequence>MTVNVTPHAKLQLFTVSIFRENTGALNANVLSVVIRTIIQEEKAPAVYPTNQVVLQRKSPCSRKVCPFNANRNSLRAIVQRNVESLTARKNRNIFLGNRRRFSRFSMMTFSRLPIVPTQMQSPGRMRKIQRAIWHSRKLYGSQVTTDSTADVFITASKKMNLVCYAECNVLSAQRVVALNFIIKY</sequence>
<accession>A0A9D4E7F3</accession>
<reference evidence="1" key="1">
    <citation type="journal article" date="2019" name="bioRxiv">
        <title>The Genome of the Zebra Mussel, Dreissena polymorpha: A Resource for Invasive Species Research.</title>
        <authorList>
            <person name="McCartney M.A."/>
            <person name="Auch B."/>
            <person name="Kono T."/>
            <person name="Mallez S."/>
            <person name="Zhang Y."/>
            <person name="Obille A."/>
            <person name="Becker A."/>
            <person name="Abrahante J.E."/>
            <person name="Garbe J."/>
            <person name="Badalamenti J.P."/>
            <person name="Herman A."/>
            <person name="Mangelson H."/>
            <person name="Liachko I."/>
            <person name="Sullivan S."/>
            <person name="Sone E.D."/>
            <person name="Koren S."/>
            <person name="Silverstein K.A.T."/>
            <person name="Beckman K.B."/>
            <person name="Gohl D.M."/>
        </authorList>
    </citation>
    <scope>NUCLEOTIDE SEQUENCE</scope>
    <source>
        <strain evidence="1">Duluth1</strain>
        <tissue evidence="1">Whole animal</tissue>
    </source>
</reference>
<dbReference type="Proteomes" id="UP000828390">
    <property type="component" value="Unassembled WGS sequence"/>
</dbReference>
<dbReference type="AlphaFoldDB" id="A0A9D4E7F3"/>
<name>A0A9D4E7F3_DREPO</name>
<evidence type="ECO:0000313" key="2">
    <source>
        <dbReference type="Proteomes" id="UP000828390"/>
    </source>
</evidence>
<reference evidence="1" key="2">
    <citation type="submission" date="2020-11" db="EMBL/GenBank/DDBJ databases">
        <authorList>
            <person name="McCartney M.A."/>
            <person name="Auch B."/>
            <person name="Kono T."/>
            <person name="Mallez S."/>
            <person name="Becker A."/>
            <person name="Gohl D.M."/>
            <person name="Silverstein K.A.T."/>
            <person name="Koren S."/>
            <person name="Bechman K.B."/>
            <person name="Herman A."/>
            <person name="Abrahante J.E."/>
            <person name="Garbe J."/>
        </authorList>
    </citation>
    <scope>NUCLEOTIDE SEQUENCE</scope>
    <source>
        <strain evidence="1">Duluth1</strain>
        <tissue evidence="1">Whole animal</tissue>
    </source>
</reference>
<keyword evidence="2" id="KW-1185">Reference proteome</keyword>